<reference evidence="1 2" key="1">
    <citation type="submission" date="2019-01" db="EMBL/GenBank/DDBJ databases">
        <title>RHIZO-ID as a novel technology for direct rhizobia identification.</title>
        <authorList>
            <person name="De Meyer S.E."/>
        </authorList>
    </citation>
    <scope>NUCLEOTIDE SEQUENCE [LARGE SCALE GENOMIC DNA]</scope>
    <source>
        <strain evidence="1 2">WSM448</strain>
    </source>
</reference>
<name>A0A444I447_RHILE</name>
<organism evidence="1 2">
    <name type="scientific">Rhizobium leguminosarum</name>
    <dbReference type="NCBI Taxonomy" id="384"/>
    <lineage>
        <taxon>Bacteria</taxon>
        <taxon>Pseudomonadati</taxon>
        <taxon>Pseudomonadota</taxon>
        <taxon>Alphaproteobacteria</taxon>
        <taxon>Hyphomicrobiales</taxon>
        <taxon>Rhizobiaceae</taxon>
        <taxon>Rhizobium/Agrobacterium group</taxon>
        <taxon>Rhizobium</taxon>
    </lineage>
</organism>
<sequence length="65" mass="7182">MRKATSDHDHNPILGLYGTSRTAIRSRISERAKTMLPSLEQDVPPKIANSIVSLTGVKDHKQTGR</sequence>
<gene>
    <name evidence="1" type="ORF">EHI47_11050</name>
</gene>
<dbReference type="EMBL" id="SBHX01000025">
    <property type="protein sequence ID" value="RWX32425.1"/>
    <property type="molecule type" value="Genomic_DNA"/>
</dbReference>
<dbReference type="AlphaFoldDB" id="A0A444I447"/>
<dbReference type="RefSeq" id="WP_128410420.1">
    <property type="nucleotide sequence ID" value="NZ_SBHX01000025.1"/>
</dbReference>
<comment type="caution">
    <text evidence="1">The sequence shown here is derived from an EMBL/GenBank/DDBJ whole genome shotgun (WGS) entry which is preliminary data.</text>
</comment>
<proteinExistence type="predicted"/>
<evidence type="ECO:0000313" key="2">
    <source>
        <dbReference type="Proteomes" id="UP000283817"/>
    </source>
</evidence>
<dbReference type="Proteomes" id="UP000283817">
    <property type="component" value="Unassembled WGS sequence"/>
</dbReference>
<accession>A0A444I447</accession>
<protein>
    <submittedName>
        <fullName evidence="1">Uncharacterized protein</fullName>
    </submittedName>
</protein>
<evidence type="ECO:0000313" key="1">
    <source>
        <dbReference type="EMBL" id="RWX32425.1"/>
    </source>
</evidence>